<dbReference type="AlphaFoldDB" id="A0AAD3TQN1"/>
<feature type="domain" description="Agd3 C-terminal" evidence="5">
    <location>
        <begin position="790"/>
        <end position="855"/>
    </location>
</feature>
<feature type="chain" id="PRO_5041903011" description="Extracellular serine-rich protein" evidence="2">
    <location>
        <begin position="20"/>
        <end position="857"/>
    </location>
</feature>
<evidence type="ECO:0000256" key="1">
    <source>
        <dbReference type="SAM" id="MobiDB-lite"/>
    </source>
</evidence>
<dbReference type="PANTHER" id="PTHR31002:SF34">
    <property type="entry name" value="CELL WALL PROTEIN CWP1-RELATED"/>
    <property type="match status" value="1"/>
</dbReference>
<gene>
    <name evidence="6" type="ORF">CspeluHIS016_0115190</name>
</gene>
<name>A0AAD3TQN1_9TREE</name>
<feature type="compositionally biased region" description="Low complexity" evidence="1">
    <location>
        <begin position="70"/>
        <end position="99"/>
    </location>
</feature>
<dbReference type="PANTHER" id="PTHR31002">
    <property type="entry name" value="SERIPAUPERIN"/>
    <property type="match status" value="1"/>
</dbReference>
<comment type="caution">
    <text evidence="6">The sequence shown here is derived from an EMBL/GenBank/DDBJ whole genome shotgun (WGS) entry which is preliminary data.</text>
</comment>
<evidence type="ECO:0000259" key="4">
    <source>
        <dbReference type="Pfam" id="PF25116"/>
    </source>
</evidence>
<dbReference type="Pfam" id="PF25115">
    <property type="entry name" value="Agd3_CE"/>
    <property type="match status" value="1"/>
</dbReference>
<dbReference type="InterPro" id="IPR056825">
    <property type="entry name" value="Agd3_C"/>
</dbReference>
<sequence>MRLTIALGVLLSVLSVTEACGNAGASGHRLSKRRNDIPCRNYPHHGDHRRGNIRGRKKTTTTARFPTPKPSKTSSSKTSSSKTSSSKSAATPSSQSPVSNIISSIPSSAIASSTPIDASSAVSSEAAAGSSASGALTPGSNIPSGTGGAVRPSESPVVPEQTTTPPADPDTAAPSTAVPPNPSVTASTDPIGAATVDNHILILARDDYSAQSGFHGLEGYGIPYNTVIVPQGGISLPALNDTGNHGRYSGIIVMDALSYEYPEGWRSALTDAQWKQIYDYQVQFSVRMVRINEFPGPNFGAAVDERGGGGSGSEQAISITDNSGFPTANLKTGAGLTAKGLWHYPAKIVDTATTKAVAMFAPDSTYNTETVAAVINTFADKREQFVWFTSWAPQWSTTCAAFQHAHIHWMTRGLFLGKRKTHLNIQIDDVELATDMYRPVGAVFRCRPEDLDGHAAWQIDLNSRLPSGSNVRLELGHNGNGDILAATDPSSNGVCKPDYAVDYAEVPETELEFKKPLGTGVDFWPAEWKTYPWSYQCTQRDPLTAWYSNAAKRDAFFHVSHTFTHEEMNNATYRDASLEIQFNQAWLQQTGIANGMFSPHGIIPPAITGLHNGDVIRAWMENGITHVVGDNTRPLLRNGESPYHPLISTVADNGYAGLTIVPRWATSIYYNCDTWDCDVQEWKDISQGYGDYTDLLQNAKDVNTPYLFSLKADPYMFHQANLRLVDMPSITVGSKTGKMSMVMAWVEVVAQEIARVTNWPIVSLKHDDFAQYFLDRQALDNCQPRIQYRYSTDGTKITHVDVVANNMNCPTQIPVTIPSGSASGATRTDQVGSEPPIAWVTLNGGQATLQLSNPVQL</sequence>
<accession>A0AAD3TQN1</accession>
<dbReference type="InterPro" id="IPR050788">
    <property type="entry name" value="Yeast_SRP1/TIP1_CWP"/>
</dbReference>
<dbReference type="InterPro" id="IPR056826">
    <property type="entry name" value="Agd3_CE"/>
</dbReference>
<feature type="compositionally biased region" description="Basic residues" evidence="1">
    <location>
        <begin position="42"/>
        <end position="59"/>
    </location>
</feature>
<evidence type="ECO:0000256" key="2">
    <source>
        <dbReference type="SAM" id="SignalP"/>
    </source>
</evidence>
<dbReference type="Pfam" id="PF25117">
    <property type="entry name" value="Agd3_C"/>
    <property type="match status" value="1"/>
</dbReference>
<reference evidence="6" key="1">
    <citation type="journal article" date="2023" name="BMC Genomics">
        <title>Chromosome-level genome assemblies of Cutaneotrichosporon spp. (Trichosporonales, Basidiomycota) reveal imbalanced evolution between nucleotide sequences and chromosome synteny.</title>
        <authorList>
            <person name="Kobayashi Y."/>
            <person name="Kayamori A."/>
            <person name="Aoki K."/>
            <person name="Shiwa Y."/>
            <person name="Matsutani M."/>
            <person name="Fujita N."/>
            <person name="Sugita T."/>
            <person name="Iwasaki W."/>
            <person name="Tanaka N."/>
            <person name="Takashima M."/>
        </authorList>
    </citation>
    <scope>NUCLEOTIDE SEQUENCE</scope>
    <source>
        <strain evidence="6">HIS016</strain>
    </source>
</reference>
<reference evidence="6" key="2">
    <citation type="submission" date="2023-06" db="EMBL/GenBank/DDBJ databases">
        <authorList>
            <person name="Kobayashi Y."/>
            <person name="Kayamori A."/>
            <person name="Aoki K."/>
            <person name="Shiwa Y."/>
            <person name="Fujita N."/>
            <person name="Sugita T."/>
            <person name="Iwasaki W."/>
            <person name="Tanaka N."/>
            <person name="Takashima M."/>
        </authorList>
    </citation>
    <scope>NUCLEOTIDE SEQUENCE</scope>
    <source>
        <strain evidence="6">HIS016</strain>
    </source>
</reference>
<keyword evidence="7" id="KW-1185">Reference proteome</keyword>
<feature type="compositionally biased region" description="Low complexity" evidence="1">
    <location>
        <begin position="162"/>
        <end position="176"/>
    </location>
</feature>
<protein>
    <recommendedName>
        <fullName evidence="8">Extracellular serine-rich protein</fullName>
    </recommendedName>
</protein>
<keyword evidence="2" id="KW-0732">Signal</keyword>
<feature type="signal peptide" evidence="2">
    <location>
        <begin position="1"/>
        <end position="19"/>
    </location>
</feature>
<feature type="domain" description="Agd3 deacetylase" evidence="3">
    <location>
        <begin position="423"/>
        <end position="786"/>
    </location>
</feature>
<proteinExistence type="predicted"/>
<evidence type="ECO:0000313" key="6">
    <source>
        <dbReference type="EMBL" id="GMK54933.1"/>
    </source>
</evidence>
<evidence type="ECO:0000259" key="5">
    <source>
        <dbReference type="Pfam" id="PF25117"/>
    </source>
</evidence>
<feature type="region of interest" description="Disordered" evidence="1">
    <location>
        <begin position="22"/>
        <end position="99"/>
    </location>
</feature>
<dbReference type="Proteomes" id="UP001222932">
    <property type="component" value="Unassembled WGS sequence"/>
</dbReference>
<dbReference type="EMBL" id="BTCM01000001">
    <property type="protein sequence ID" value="GMK54933.1"/>
    <property type="molecule type" value="Genomic_DNA"/>
</dbReference>
<feature type="domain" description="Agd3 CBM87" evidence="4">
    <location>
        <begin position="196"/>
        <end position="409"/>
    </location>
</feature>
<organism evidence="6 7">
    <name type="scientific">Cutaneotrichosporon spelunceum</name>
    <dbReference type="NCBI Taxonomy" id="1672016"/>
    <lineage>
        <taxon>Eukaryota</taxon>
        <taxon>Fungi</taxon>
        <taxon>Dikarya</taxon>
        <taxon>Basidiomycota</taxon>
        <taxon>Agaricomycotina</taxon>
        <taxon>Tremellomycetes</taxon>
        <taxon>Trichosporonales</taxon>
        <taxon>Trichosporonaceae</taxon>
        <taxon>Cutaneotrichosporon</taxon>
    </lineage>
</organism>
<dbReference type="Pfam" id="PF25116">
    <property type="entry name" value="CBM87_Agd3"/>
    <property type="match status" value="1"/>
</dbReference>
<evidence type="ECO:0000313" key="7">
    <source>
        <dbReference type="Proteomes" id="UP001222932"/>
    </source>
</evidence>
<evidence type="ECO:0008006" key="8">
    <source>
        <dbReference type="Google" id="ProtNLM"/>
    </source>
</evidence>
<dbReference type="InterPro" id="IPR056827">
    <property type="entry name" value="CBM87_Agd3"/>
</dbReference>
<evidence type="ECO:0000259" key="3">
    <source>
        <dbReference type="Pfam" id="PF25115"/>
    </source>
</evidence>
<feature type="region of interest" description="Disordered" evidence="1">
    <location>
        <begin position="130"/>
        <end position="190"/>
    </location>
</feature>